<dbReference type="InterPro" id="IPR012763">
    <property type="entry name" value="DNA_pol_III_sug/sutau_N"/>
</dbReference>
<evidence type="ECO:0000256" key="6">
    <source>
        <dbReference type="ARBA" id="ARBA00022932"/>
    </source>
</evidence>
<feature type="region of interest" description="Disordered" evidence="9">
    <location>
        <begin position="356"/>
        <end position="387"/>
    </location>
</feature>
<evidence type="ECO:0000256" key="8">
    <source>
        <dbReference type="RuleBase" id="RU364063"/>
    </source>
</evidence>
<dbReference type="Pfam" id="PF22608">
    <property type="entry name" value="DNAX_ATPase_lid"/>
    <property type="match status" value="1"/>
</dbReference>
<dbReference type="CDD" id="cd00009">
    <property type="entry name" value="AAA"/>
    <property type="match status" value="1"/>
</dbReference>
<evidence type="ECO:0000256" key="2">
    <source>
        <dbReference type="ARBA" id="ARBA00022723"/>
    </source>
</evidence>
<dbReference type="SMART" id="SM00382">
    <property type="entry name" value="AAA"/>
    <property type="match status" value="1"/>
</dbReference>
<comment type="catalytic activity">
    <reaction evidence="7 8">
        <text>DNA(n) + a 2'-deoxyribonucleoside 5'-triphosphate = DNA(n+1) + diphosphate</text>
        <dbReference type="Rhea" id="RHEA:22508"/>
        <dbReference type="Rhea" id="RHEA-COMP:17339"/>
        <dbReference type="Rhea" id="RHEA-COMP:17340"/>
        <dbReference type="ChEBI" id="CHEBI:33019"/>
        <dbReference type="ChEBI" id="CHEBI:61560"/>
        <dbReference type="ChEBI" id="CHEBI:173112"/>
        <dbReference type="EC" id="2.7.7.7"/>
    </reaction>
</comment>
<dbReference type="SUPFAM" id="SSF52540">
    <property type="entry name" value="P-loop containing nucleoside triphosphate hydrolases"/>
    <property type="match status" value="1"/>
</dbReference>
<dbReference type="InterPro" id="IPR050238">
    <property type="entry name" value="DNA_Rep/Repair_Clamp_Loader"/>
</dbReference>
<dbReference type="PANTHER" id="PTHR11669">
    <property type="entry name" value="REPLICATION FACTOR C / DNA POLYMERASE III GAMMA-TAU SUBUNIT"/>
    <property type="match status" value="1"/>
</dbReference>
<evidence type="ECO:0000256" key="5">
    <source>
        <dbReference type="ARBA" id="ARBA00022840"/>
    </source>
</evidence>
<keyword evidence="5 8" id="KW-0067">ATP-binding</keyword>
<keyword evidence="3 8" id="KW-0547">Nucleotide-binding</keyword>
<accession>A0A7M1LH67</accession>
<dbReference type="Proteomes" id="UP000594749">
    <property type="component" value="Chromosome"/>
</dbReference>
<evidence type="ECO:0000313" key="11">
    <source>
        <dbReference type="EMBL" id="QOQ87671.1"/>
    </source>
</evidence>
<dbReference type="GO" id="GO:0009360">
    <property type="term" value="C:DNA polymerase III complex"/>
    <property type="evidence" value="ECO:0007669"/>
    <property type="project" value="InterPro"/>
</dbReference>
<comment type="function">
    <text evidence="8">DNA polymerase III is a complex, multichain enzyme responsible for most of the replicative synthesis in bacteria. This DNA polymerase also exhibits 3' to 5' exonuclease activity.</text>
</comment>
<proteinExistence type="inferred from homology"/>
<dbReference type="EC" id="2.7.7.7" evidence="8"/>
<evidence type="ECO:0000256" key="9">
    <source>
        <dbReference type="SAM" id="MobiDB-lite"/>
    </source>
</evidence>
<keyword evidence="12" id="KW-1185">Reference proteome</keyword>
<dbReference type="OrthoDB" id="9810148at2"/>
<dbReference type="GO" id="GO:0005524">
    <property type="term" value="F:ATP binding"/>
    <property type="evidence" value="ECO:0007669"/>
    <property type="project" value="UniProtKB-KW"/>
</dbReference>
<keyword evidence="6 8" id="KW-0239">DNA-directed DNA polymerase</keyword>
<dbReference type="InterPro" id="IPR045085">
    <property type="entry name" value="HLD_clamp_pol_III_gamma_tau"/>
</dbReference>
<keyword evidence="8 11" id="KW-0548">Nucleotidyltransferase</keyword>
<evidence type="ECO:0000313" key="12">
    <source>
        <dbReference type="Proteomes" id="UP000594749"/>
    </source>
</evidence>
<dbReference type="EMBL" id="CP063078">
    <property type="protein sequence ID" value="QOQ87671.1"/>
    <property type="molecule type" value="Genomic_DNA"/>
</dbReference>
<dbReference type="CDD" id="cd18137">
    <property type="entry name" value="HLD_clamp_pol_III_gamma_tau"/>
    <property type="match status" value="1"/>
</dbReference>
<sequence>MSEVLALKYRPKNFSELIGQESVSKSLSYALDSGRIGHAYLFSGLRGSGKTSSARILAKALLCEKGVSSKPCEVCDSCKMANAGTHFDIIEMDAASRRKIDDIRELIERTHSAPALGKFKVFIIDEVHMLTKEAANAFLKTLEEPLEHVKFILATTDPLKLPATILSRTQHFRFKAISPNLVVSHLKNILNLEGINFEDEALNLIARSGSGSLRDSITLLDQAINFTGGEVRADRVADMLGLLDPARIDEILSIVVNQDRDALIDILKELEAYDAQTIIEQLITNLRDKFLAKNPKFSTLMYERFFRILSEAKSMLGSDDSFTLAMTLFMMMEALNLKEIDAEILEIQKASVKTHEISPKPQSIKNSLNSPDQRDFEQTLKPEKPAPNEDYERYIRALYDRNYDLGECFKEAIEFVKFENNTLFVISHAKGKNREILRKSSRAIMAVLRATFGDDANINISQPKDDATKNLEKTEPKQNFDISSDLKNLKDIKNSLVKDDKSDIKAKNSEILNELKSTNTYTINEDEKKLKELNRLFGEPKIES</sequence>
<protein>
    <recommendedName>
        <fullName evidence="8">DNA polymerase III subunit gamma/tau</fullName>
        <ecNumber evidence="8">2.7.7.7</ecNumber>
    </recommendedName>
</protein>
<dbReference type="GO" id="GO:0003887">
    <property type="term" value="F:DNA-directed DNA polymerase activity"/>
    <property type="evidence" value="ECO:0007669"/>
    <property type="project" value="UniProtKB-KW"/>
</dbReference>
<feature type="domain" description="AAA+ ATPase" evidence="10">
    <location>
        <begin position="36"/>
        <end position="178"/>
    </location>
</feature>
<reference evidence="11 12" key="1">
    <citation type="submission" date="2020-10" db="EMBL/GenBank/DDBJ databases">
        <title>Campylobacter and Helicobacter PacBio genomes.</title>
        <authorList>
            <person name="Lane C."/>
        </authorList>
    </citation>
    <scope>NUCLEOTIDE SEQUENCE [LARGE SCALE GENOMIC DNA]</scope>
    <source>
        <strain evidence="11 12">2016D-0077</strain>
    </source>
</reference>
<dbReference type="InterPro" id="IPR003593">
    <property type="entry name" value="AAA+_ATPase"/>
</dbReference>
<organism evidence="11 12">
    <name type="scientific">Campylobacter corcagiensis</name>
    <dbReference type="NCBI Taxonomy" id="1448857"/>
    <lineage>
        <taxon>Bacteria</taxon>
        <taxon>Pseudomonadati</taxon>
        <taxon>Campylobacterota</taxon>
        <taxon>Epsilonproteobacteria</taxon>
        <taxon>Campylobacterales</taxon>
        <taxon>Campylobacteraceae</taxon>
        <taxon>Campylobacter</taxon>
    </lineage>
</organism>
<evidence type="ECO:0000256" key="4">
    <source>
        <dbReference type="ARBA" id="ARBA00022833"/>
    </source>
</evidence>
<gene>
    <name evidence="8" type="primary">dnaX</name>
    <name evidence="11" type="ORF">IMC76_02335</name>
</gene>
<comment type="subunit">
    <text evidence="8">DNA polymerase III contains a core (composed of alpha, epsilon and theta chains) that associates with a tau subunit. This core dimerizes to form the POLIII' complex. PolIII' associates with the gamma complex (composed of gamma, delta, delta', psi and chi chains) and with the beta chain to form the complete DNA polymerase III complex.</text>
</comment>
<dbReference type="Gene3D" id="3.40.50.300">
    <property type="entry name" value="P-loop containing nucleotide triphosphate hydrolases"/>
    <property type="match status" value="1"/>
</dbReference>
<dbReference type="FunFam" id="3.40.50.300:FF:000014">
    <property type="entry name" value="DNA polymerase III subunit gamma/tau"/>
    <property type="match status" value="1"/>
</dbReference>
<dbReference type="NCBIfam" id="TIGR02397">
    <property type="entry name" value="dnaX_nterm"/>
    <property type="match status" value="1"/>
</dbReference>
<evidence type="ECO:0000256" key="1">
    <source>
        <dbReference type="ARBA" id="ARBA00006360"/>
    </source>
</evidence>
<name>A0A7M1LH67_9BACT</name>
<feature type="compositionally biased region" description="Polar residues" evidence="9">
    <location>
        <begin position="360"/>
        <end position="371"/>
    </location>
</feature>
<evidence type="ECO:0000256" key="3">
    <source>
        <dbReference type="ARBA" id="ARBA00022741"/>
    </source>
</evidence>
<feature type="compositionally biased region" description="Basic and acidic residues" evidence="9">
    <location>
        <begin position="372"/>
        <end position="387"/>
    </location>
</feature>
<dbReference type="GO" id="GO:0046872">
    <property type="term" value="F:metal ion binding"/>
    <property type="evidence" value="ECO:0007669"/>
    <property type="project" value="UniProtKB-KW"/>
</dbReference>
<dbReference type="AlphaFoldDB" id="A0A7M1LH67"/>
<dbReference type="Pfam" id="PF13177">
    <property type="entry name" value="DNA_pol3_delta2"/>
    <property type="match status" value="1"/>
</dbReference>
<dbReference type="PANTHER" id="PTHR11669:SF0">
    <property type="entry name" value="PROTEIN STICHEL-LIKE 2"/>
    <property type="match status" value="1"/>
</dbReference>
<evidence type="ECO:0000259" key="10">
    <source>
        <dbReference type="SMART" id="SM00382"/>
    </source>
</evidence>
<keyword evidence="8" id="KW-0235">DNA replication</keyword>
<keyword evidence="4" id="KW-0862">Zinc</keyword>
<keyword evidence="8 11" id="KW-0808">Transferase</keyword>
<dbReference type="GO" id="GO:0006261">
    <property type="term" value="P:DNA-templated DNA replication"/>
    <property type="evidence" value="ECO:0007669"/>
    <property type="project" value="TreeGrafter"/>
</dbReference>
<dbReference type="RefSeq" id="WP_025802658.1">
    <property type="nucleotide sequence ID" value="NZ_CP053842.1"/>
</dbReference>
<comment type="similarity">
    <text evidence="1 8">Belongs to the DnaX/STICHEL family.</text>
</comment>
<keyword evidence="2" id="KW-0479">Metal-binding</keyword>
<dbReference type="Gene3D" id="1.10.8.60">
    <property type="match status" value="1"/>
</dbReference>
<dbReference type="NCBIfam" id="NF006280">
    <property type="entry name" value="PRK08451.1"/>
    <property type="match status" value="1"/>
</dbReference>
<dbReference type="InterPro" id="IPR027417">
    <property type="entry name" value="P-loop_NTPase"/>
</dbReference>
<dbReference type="FunFam" id="1.10.8.60:FF:000013">
    <property type="entry name" value="DNA polymerase III subunit gamma/tau"/>
    <property type="match status" value="1"/>
</dbReference>
<evidence type="ECO:0000256" key="7">
    <source>
        <dbReference type="ARBA" id="ARBA00049244"/>
    </source>
</evidence>